<keyword evidence="6" id="KW-1185">Reference proteome</keyword>
<keyword evidence="3" id="KW-0732">Signal</keyword>
<reference evidence="5" key="1">
    <citation type="submission" date="2022-08" db="EMBL/GenBank/DDBJ databases">
        <title>Complete genome sequence of 14 non-tuberculosis mycobacteria type-strains.</title>
        <authorList>
            <person name="Igarashi Y."/>
            <person name="Osugi A."/>
            <person name="Mitarai S."/>
        </authorList>
    </citation>
    <scope>NUCLEOTIDE SEQUENCE</scope>
    <source>
        <strain evidence="5">DSM 45575</strain>
    </source>
</reference>
<feature type="domain" description="Resuscitation-promoting factor core lysozyme-like" evidence="4">
    <location>
        <begin position="36"/>
        <end position="106"/>
    </location>
</feature>
<evidence type="ECO:0000256" key="2">
    <source>
        <dbReference type="ARBA" id="ARBA00022801"/>
    </source>
</evidence>
<name>A0ABY3U423_9MYCO</name>
<comment type="similarity">
    <text evidence="1">Belongs to the transglycosylase family. Rpf subfamily.</text>
</comment>
<sequence>MNRVRSLVTQTAVVGAMAAAGLALSTGSAAADTGGSVNWDSIAQCESGGNWSANTGNGFYGGLQISQATWAAHGGAGSPATASREQQIRVADRILANQGPQAWPTCANHRAGPSARWSAPARTPGSYLVNSVTEIIGLFSPGR</sequence>
<dbReference type="Pfam" id="PF06737">
    <property type="entry name" value="Transglycosylas"/>
    <property type="match status" value="1"/>
</dbReference>
<evidence type="ECO:0000313" key="5">
    <source>
        <dbReference type="EMBL" id="ULN54228.1"/>
    </source>
</evidence>
<dbReference type="CDD" id="cd13925">
    <property type="entry name" value="RPF"/>
    <property type="match status" value="1"/>
</dbReference>
<dbReference type="InterPro" id="IPR023346">
    <property type="entry name" value="Lysozyme-like_dom_sf"/>
</dbReference>
<organism evidence="5 6">
    <name type="scientific">Mycolicibacillus parakoreensis</name>
    <dbReference type="NCBI Taxonomy" id="1069221"/>
    <lineage>
        <taxon>Bacteria</taxon>
        <taxon>Bacillati</taxon>
        <taxon>Actinomycetota</taxon>
        <taxon>Actinomycetes</taxon>
        <taxon>Mycobacteriales</taxon>
        <taxon>Mycobacteriaceae</taxon>
        <taxon>Mycolicibacillus</taxon>
    </lineage>
</organism>
<accession>A0ABY3U423</accession>
<protein>
    <submittedName>
        <fullName evidence="5">Transglycosylase family protein</fullName>
    </submittedName>
</protein>
<dbReference type="SUPFAM" id="SSF53955">
    <property type="entry name" value="Lysozyme-like"/>
    <property type="match status" value="1"/>
</dbReference>
<feature type="signal peptide" evidence="3">
    <location>
        <begin position="1"/>
        <end position="31"/>
    </location>
</feature>
<feature type="chain" id="PRO_5046053552" evidence="3">
    <location>
        <begin position="32"/>
        <end position="143"/>
    </location>
</feature>
<proteinExistence type="inferred from homology"/>
<dbReference type="Proteomes" id="UP001055200">
    <property type="component" value="Chromosome"/>
</dbReference>
<evidence type="ECO:0000313" key="6">
    <source>
        <dbReference type="Proteomes" id="UP001055200"/>
    </source>
</evidence>
<dbReference type="EMBL" id="CP092365">
    <property type="protein sequence ID" value="ULN54228.1"/>
    <property type="molecule type" value="Genomic_DNA"/>
</dbReference>
<gene>
    <name evidence="5" type="ORF">MIU77_08205</name>
</gene>
<dbReference type="Gene3D" id="1.10.530.10">
    <property type="match status" value="1"/>
</dbReference>
<evidence type="ECO:0000256" key="1">
    <source>
        <dbReference type="ARBA" id="ARBA00010830"/>
    </source>
</evidence>
<evidence type="ECO:0000259" key="4">
    <source>
        <dbReference type="Pfam" id="PF06737"/>
    </source>
</evidence>
<keyword evidence="2" id="KW-0378">Hydrolase</keyword>
<evidence type="ECO:0000256" key="3">
    <source>
        <dbReference type="SAM" id="SignalP"/>
    </source>
</evidence>
<dbReference type="InterPro" id="IPR010618">
    <property type="entry name" value="RPF"/>
</dbReference>